<feature type="compositionally biased region" description="Polar residues" evidence="4">
    <location>
        <begin position="245"/>
        <end position="257"/>
    </location>
</feature>
<dbReference type="EMBL" id="MBFT01000046">
    <property type="protein sequence ID" value="PVU99264.1"/>
    <property type="molecule type" value="Genomic_DNA"/>
</dbReference>
<evidence type="ECO:0000256" key="2">
    <source>
        <dbReference type="ARBA" id="ARBA00009072"/>
    </source>
</evidence>
<evidence type="ECO:0000313" key="7">
    <source>
        <dbReference type="Proteomes" id="UP000245699"/>
    </source>
</evidence>
<feature type="region of interest" description="Disordered" evidence="4">
    <location>
        <begin position="1"/>
        <end position="35"/>
    </location>
</feature>
<keyword evidence="3" id="KW-0539">Nucleus</keyword>
<dbReference type="OrthoDB" id="19679at2759"/>
<dbReference type="AlphaFoldDB" id="A0A2T9Z3Z3"/>
<reference evidence="6 7" key="1">
    <citation type="journal article" date="2018" name="MBio">
        <title>Comparative Genomics Reveals the Core Gene Toolbox for the Fungus-Insect Symbiosis.</title>
        <authorList>
            <person name="Wang Y."/>
            <person name="Stata M."/>
            <person name="Wang W."/>
            <person name="Stajich J.E."/>
            <person name="White M.M."/>
            <person name="Moncalvo J.M."/>
        </authorList>
    </citation>
    <scope>NUCLEOTIDE SEQUENCE [LARGE SCALE GENOMIC DNA]</scope>
    <source>
        <strain evidence="6 7">AUS-77-4</strain>
    </source>
</reference>
<keyword evidence="5" id="KW-0812">Transmembrane</keyword>
<keyword evidence="7" id="KW-1185">Reference proteome</keyword>
<comment type="similarity">
    <text evidence="2">Belongs to the ESS2 family.</text>
</comment>
<dbReference type="PANTHER" id="PTHR12940">
    <property type="entry name" value="ES-2 PROTEIN - RELATED"/>
    <property type="match status" value="1"/>
</dbReference>
<dbReference type="GO" id="GO:0071013">
    <property type="term" value="C:catalytic step 2 spliceosome"/>
    <property type="evidence" value="ECO:0007669"/>
    <property type="project" value="TreeGrafter"/>
</dbReference>
<dbReference type="STRING" id="61424.A0A2T9Z3Z3"/>
<evidence type="ECO:0000256" key="4">
    <source>
        <dbReference type="SAM" id="MobiDB-lite"/>
    </source>
</evidence>
<comment type="caution">
    <text evidence="6">The sequence shown here is derived from an EMBL/GenBank/DDBJ whole genome shotgun (WGS) entry which is preliminary data.</text>
</comment>
<dbReference type="PANTHER" id="PTHR12940:SF0">
    <property type="entry name" value="SPLICING FACTOR ESS-2 HOMOLOG"/>
    <property type="match status" value="1"/>
</dbReference>
<keyword evidence="5" id="KW-1133">Transmembrane helix</keyword>
<protein>
    <submittedName>
        <fullName evidence="6">Uncharacterized protein</fullName>
    </submittedName>
</protein>
<dbReference type="Proteomes" id="UP000245699">
    <property type="component" value="Unassembled WGS sequence"/>
</dbReference>
<proteinExistence type="inferred from homology"/>
<keyword evidence="5" id="KW-0472">Membrane</keyword>
<sequence length="329" mass="37272">MSSESTSSDKTETNLSSNKLVSYSKDKNVSSPDKKTAHELRVLKEEQFIDKLDEIVEKSFFPTLTDLKQKNLQLSSLDEQNLIRLNTDSVEIPSFEKSGNVSTENSSTLLNDFLDTFTSEDNARYPLPSIIYFYIYYIPLIHFYLINNESAARKRKYHWMYDREKASNETKLIKNEEFHESTKSTIQTWRFKADNALMFSPESDNTGIKGNPRADTKKVVYENTRFQKGHGLADEKKSLLHQGFGSISESEGQSSKKGYSLVESPEHESIGSTSQSVVIHTPASVYKIPPTPLREAIAHKLASKETKIKANPDRSRISDNSCRLQGGCC</sequence>
<gene>
    <name evidence="6" type="ORF">BB559_000877</name>
</gene>
<evidence type="ECO:0000256" key="5">
    <source>
        <dbReference type="SAM" id="Phobius"/>
    </source>
</evidence>
<accession>A0A2T9Z3Z3</accession>
<organism evidence="6 7">
    <name type="scientific">Furculomyces boomerangus</name>
    <dbReference type="NCBI Taxonomy" id="61424"/>
    <lineage>
        <taxon>Eukaryota</taxon>
        <taxon>Fungi</taxon>
        <taxon>Fungi incertae sedis</taxon>
        <taxon>Zoopagomycota</taxon>
        <taxon>Kickxellomycotina</taxon>
        <taxon>Harpellomycetes</taxon>
        <taxon>Harpellales</taxon>
        <taxon>Harpellaceae</taxon>
        <taxon>Furculomyces</taxon>
    </lineage>
</organism>
<evidence type="ECO:0000256" key="3">
    <source>
        <dbReference type="ARBA" id="ARBA00023242"/>
    </source>
</evidence>
<name>A0A2T9Z3Z3_9FUNG</name>
<evidence type="ECO:0000256" key="1">
    <source>
        <dbReference type="ARBA" id="ARBA00004123"/>
    </source>
</evidence>
<feature type="compositionally biased region" description="Basic and acidic residues" evidence="4">
    <location>
        <begin position="24"/>
        <end position="35"/>
    </location>
</feature>
<comment type="subcellular location">
    <subcellularLocation>
        <location evidence="1">Nucleus</location>
    </subcellularLocation>
</comment>
<dbReference type="InterPro" id="IPR019148">
    <property type="entry name" value="Nuclear_protein_DGCR14_ESS-2"/>
</dbReference>
<dbReference type="Pfam" id="PF09751">
    <property type="entry name" value="Es2"/>
    <property type="match status" value="1"/>
</dbReference>
<feature type="region of interest" description="Disordered" evidence="4">
    <location>
        <begin position="245"/>
        <end position="276"/>
    </location>
</feature>
<feature type="transmembrane region" description="Helical" evidence="5">
    <location>
        <begin position="125"/>
        <end position="146"/>
    </location>
</feature>
<evidence type="ECO:0000313" key="6">
    <source>
        <dbReference type="EMBL" id="PVU99264.1"/>
    </source>
</evidence>